<dbReference type="EMBL" id="PGFA01000001">
    <property type="protein sequence ID" value="PJJ59214.1"/>
    <property type="molecule type" value="Genomic_DNA"/>
</dbReference>
<keyword evidence="1" id="KW-0732">Signal</keyword>
<protein>
    <submittedName>
        <fullName evidence="2">Antimicrobial peptide system SdpA family protein</fullName>
    </submittedName>
</protein>
<dbReference type="RefSeq" id="WP_100334941.1">
    <property type="nucleotide sequence ID" value="NZ_PGFA01000001.1"/>
</dbReference>
<dbReference type="Proteomes" id="UP000228535">
    <property type="component" value="Unassembled WGS sequence"/>
</dbReference>
<feature type="signal peptide" evidence="1">
    <location>
        <begin position="1"/>
        <end position="26"/>
    </location>
</feature>
<reference evidence="2 3" key="1">
    <citation type="submission" date="2017-11" db="EMBL/GenBank/DDBJ databases">
        <title>Genomic Encyclopedia of Archaeal and Bacterial Type Strains, Phase II (KMG-II): From Individual Species to Whole Genera.</title>
        <authorList>
            <person name="Goeker M."/>
        </authorList>
    </citation>
    <scope>NUCLEOTIDE SEQUENCE [LARGE SCALE GENOMIC DNA]</scope>
    <source>
        <strain evidence="2 3">DSM 11115</strain>
    </source>
</reference>
<organism evidence="2 3">
    <name type="scientific">Hymenobacter chitinivorans DSM 11115</name>
    <dbReference type="NCBI Taxonomy" id="1121954"/>
    <lineage>
        <taxon>Bacteria</taxon>
        <taxon>Pseudomonadati</taxon>
        <taxon>Bacteroidota</taxon>
        <taxon>Cytophagia</taxon>
        <taxon>Cytophagales</taxon>
        <taxon>Hymenobacteraceae</taxon>
        <taxon>Hymenobacter</taxon>
    </lineage>
</organism>
<dbReference type="NCBIfam" id="TIGR04034">
    <property type="entry name" value="export_SdpA"/>
    <property type="match status" value="1"/>
</dbReference>
<dbReference type="Pfam" id="PF17418">
    <property type="entry name" value="SdpA"/>
    <property type="match status" value="1"/>
</dbReference>
<feature type="chain" id="PRO_5014909296" evidence="1">
    <location>
        <begin position="27"/>
        <end position="181"/>
    </location>
</feature>
<accession>A0A2M9BMM9</accession>
<evidence type="ECO:0000313" key="2">
    <source>
        <dbReference type="EMBL" id="PJJ59214.1"/>
    </source>
</evidence>
<sequence>MEIKRFSFYLAILALGFVLVSKAVQASVGVNATETTFQERYTFSVLLPEGWGFFTKSPRDEKNVLYRIRPDKSLEVATHKNADPENLFGFSRRSRRANMEFSRVMAQVKEKDWDQYQRYSLQDLIGSDTIATVHIPYSSTQFNQLQKGTYIVKRYTITPWAWAQYPEHYTNPERYLKLTIN</sequence>
<proteinExistence type="predicted"/>
<keyword evidence="3" id="KW-1185">Reference proteome</keyword>
<gene>
    <name evidence="2" type="ORF">CLV45_0630</name>
</gene>
<dbReference type="OrthoDB" id="799068at2"/>
<dbReference type="InterPro" id="IPR023902">
    <property type="entry name" value="Sporulation_SdpA"/>
</dbReference>
<name>A0A2M9BMM9_9BACT</name>
<evidence type="ECO:0000313" key="3">
    <source>
        <dbReference type="Proteomes" id="UP000228535"/>
    </source>
</evidence>
<dbReference type="AlphaFoldDB" id="A0A2M9BMM9"/>
<comment type="caution">
    <text evidence="2">The sequence shown here is derived from an EMBL/GenBank/DDBJ whole genome shotgun (WGS) entry which is preliminary data.</text>
</comment>
<evidence type="ECO:0000256" key="1">
    <source>
        <dbReference type="SAM" id="SignalP"/>
    </source>
</evidence>